<dbReference type="PANTHER" id="PTHR43792">
    <property type="entry name" value="GNAT FAMILY, PUTATIVE (AFU_ORTHOLOGUE AFUA_3G00765)-RELATED-RELATED"/>
    <property type="match status" value="1"/>
</dbReference>
<dbReference type="InterPro" id="IPR051531">
    <property type="entry name" value="N-acetyltransferase"/>
</dbReference>
<keyword evidence="2" id="KW-0808">Transferase</keyword>
<dbReference type="AlphaFoldDB" id="A0A420VCN8"/>
<organism evidence="2 3">
    <name type="scientific">Caldibacillus debilis GB1</name>
    <dbReference type="NCBI Taxonomy" id="1339248"/>
    <lineage>
        <taxon>Bacteria</taxon>
        <taxon>Bacillati</taxon>
        <taxon>Bacillota</taxon>
        <taxon>Bacilli</taxon>
        <taxon>Bacillales</taxon>
        <taxon>Bacillaceae</taxon>
        <taxon>Caldibacillus</taxon>
    </lineage>
</organism>
<sequence>MTELLKNSPETSWPQKHFFLLAEHFDSAKILFKGKGFFRKPLEYVRGGVLRLKHEDIFKDLPTLETERLILRKMTPDDAEDVFAYASEPDVAKFVPWEVHRSLEDSRRFVDNVLKLYEAGKPAPWAIEWKENGKMIGTIDYVAWYPGHFRAEIGFILSKAYWGKGIAPEAARKVMEFGFERMGLNRIEAECMAENVQSQRALQKLGMRLEGISRQKYFIKGKFRDMALYSILKQEFEREAGKRPGARP</sequence>
<keyword evidence="2" id="KW-0687">Ribonucleoprotein</keyword>
<dbReference type="CDD" id="cd04301">
    <property type="entry name" value="NAT_SF"/>
    <property type="match status" value="1"/>
</dbReference>
<keyword evidence="2" id="KW-0012">Acyltransferase</keyword>
<evidence type="ECO:0000313" key="2">
    <source>
        <dbReference type="EMBL" id="RKO61384.1"/>
    </source>
</evidence>
<name>A0A420VCN8_9BACI</name>
<dbReference type="GO" id="GO:0005840">
    <property type="term" value="C:ribosome"/>
    <property type="evidence" value="ECO:0007669"/>
    <property type="project" value="UniProtKB-KW"/>
</dbReference>
<dbReference type="GO" id="GO:0008999">
    <property type="term" value="F:protein-N-terminal-alanine acetyltransferase activity"/>
    <property type="evidence" value="ECO:0007669"/>
    <property type="project" value="UniProtKB-EC"/>
</dbReference>
<reference evidence="2 3" key="1">
    <citation type="submission" date="2013-12" db="EMBL/GenBank/DDBJ databases">
        <title>Genome and proteome characterization of Caldibacillus debilis GB1 derived from a cellulolytic aero-tolerant co-culture.</title>
        <authorList>
            <person name="Wushke S.T."/>
            <person name="Zhang X."/>
            <person name="Fristensky B."/>
            <person name="Wilkins J.A."/>
            <person name="Levin D.B."/>
            <person name="Sparling R."/>
        </authorList>
    </citation>
    <scope>NUCLEOTIDE SEQUENCE [LARGE SCALE GENOMIC DNA]</scope>
    <source>
        <strain evidence="2 3">GB1</strain>
    </source>
</reference>
<protein>
    <submittedName>
        <fullName evidence="2">Acetyltransferase, including N-acetylase of ribosomal protein</fullName>
        <ecNumber evidence="2">2.3.1.267</ecNumber>
    </submittedName>
</protein>
<dbReference type="EC" id="2.3.1.267" evidence="2"/>
<dbReference type="SUPFAM" id="SSF55729">
    <property type="entry name" value="Acyl-CoA N-acyltransferases (Nat)"/>
    <property type="match status" value="1"/>
</dbReference>
<feature type="domain" description="N-acetyltransferase" evidence="1">
    <location>
        <begin position="69"/>
        <end position="235"/>
    </location>
</feature>
<dbReference type="InterPro" id="IPR016181">
    <property type="entry name" value="Acyl_CoA_acyltransferase"/>
</dbReference>
<dbReference type="EMBL" id="AZRV01000045">
    <property type="protein sequence ID" value="RKO61384.1"/>
    <property type="molecule type" value="Genomic_DNA"/>
</dbReference>
<keyword evidence="3" id="KW-1185">Reference proteome</keyword>
<comment type="caution">
    <text evidence="2">The sequence shown here is derived from an EMBL/GenBank/DDBJ whole genome shotgun (WGS) entry which is preliminary data.</text>
</comment>
<dbReference type="PANTHER" id="PTHR43792:SF9">
    <property type="entry name" value="RIBOSOMAL-PROTEIN-ALANINE ACETYLTRANSFERASE"/>
    <property type="match status" value="1"/>
</dbReference>
<evidence type="ECO:0000313" key="3">
    <source>
        <dbReference type="Proteomes" id="UP000286235"/>
    </source>
</evidence>
<dbReference type="Proteomes" id="UP000286235">
    <property type="component" value="Unassembled WGS sequence"/>
</dbReference>
<dbReference type="GO" id="GO:0005737">
    <property type="term" value="C:cytoplasm"/>
    <property type="evidence" value="ECO:0007669"/>
    <property type="project" value="TreeGrafter"/>
</dbReference>
<evidence type="ECO:0000259" key="1">
    <source>
        <dbReference type="PROSITE" id="PS51186"/>
    </source>
</evidence>
<dbReference type="Gene3D" id="3.40.630.30">
    <property type="match status" value="1"/>
</dbReference>
<keyword evidence="2" id="KW-0689">Ribosomal protein</keyword>
<dbReference type="InterPro" id="IPR000182">
    <property type="entry name" value="GNAT_dom"/>
</dbReference>
<gene>
    <name evidence="2" type="ORF">Cdeb_01700</name>
</gene>
<proteinExistence type="predicted"/>
<dbReference type="PROSITE" id="PS51186">
    <property type="entry name" value="GNAT"/>
    <property type="match status" value="1"/>
</dbReference>
<accession>A0A420VCN8</accession>
<dbReference type="Pfam" id="PF13302">
    <property type="entry name" value="Acetyltransf_3"/>
    <property type="match status" value="1"/>
</dbReference>